<dbReference type="AlphaFoldDB" id="T1EY59"/>
<dbReference type="EMBL" id="KB095812">
    <property type="protein sequence ID" value="ESO11478.1"/>
    <property type="molecule type" value="Genomic_DNA"/>
</dbReference>
<feature type="transmembrane region" description="Helical" evidence="2">
    <location>
        <begin position="150"/>
        <end position="171"/>
    </location>
</feature>
<feature type="compositionally biased region" description="Basic residues" evidence="1">
    <location>
        <begin position="38"/>
        <end position="54"/>
    </location>
</feature>
<reference evidence="4" key="3">
    <citation type="submission" date="2015-06" db="UniProtKB">
        <authorList>
            <consortium name="EnsemblMetazoa"/>
        </authorList>
    </citation>
    <scope>IDENTIFICATION</scope>
</reference>
<protein>
    <submittedName>
        <fullName evidence="3 4">Uncharacterized protein</fullName>
    </submittedName>
</protein>
<keyword evidence="2" id="KW-0812">Transmembrane</keyword>
<evidence type="ECO:0000256" key="1">
    <source>
        <dbReference type="SAM" id="MobiDB-lite"/>
    </source>
</evidence>
<evidence type="ECO:0000256" key="2">
    <source>
        <dbReference type="SAM" id="Phobius"/>
    </source>
</evidence>
<gene>
    <name evidence="4" type="primary">20201509</name>
    <name evidence="3" type="ORF">HELRODRAFT_166468</name>
</gene>
<evidence type="ECO:0000313" key="5">
    <source>
        <dbReference type="Proteomes" id="UP000015101"/>
    </source>
</evidence>
<name>T1EY59_HELRO</name>
<keyword evidence="2" id="KW-0472">Membrane</keyword>
<reference evidence="5" key="1">
    <citation type="submission" date="2012-12" db="EMBL/GenBank/DDBJ databases">
        <authorList>
            <person name="Hellsten U."/>
            <person name="Grimwood J."/>
            <person name="Chapman J.A."/>
            <person name="Shapiro H."/>
            <person name="Aerts A."/>
            <person name="Otillar R.P."/>
            <person name="Terry A.Y."/>
            <person name="Boore J.L."/>
            <person name="Simakov O."/>
            <person name="Marletaz F."/>
            <person name="Cho S.-J."/>
            <person name="Edsinger-Gonzales E."/>
            <person name="Havlak P."/>
            <person name="Kuo D.-H."/>
            <person name="Larsson T."/>
            <person name="Lv J."/>
            <person name="Arendt D."/>
            <person name="Savage R."/>
            <person name="Osoegawa K."/>
            <person name="de Jong P."/>
            <person name="Lindberg D.R."/>
            <person name="Seaver E.C."/>
            <person name="Weisblat D.A."/>
            <person name="Putnam N.H."/>
            <person name="Grigoriev I.V."/>
            <person name="Rokhsar D.S."/>
        </authorList>
    </citation>
    <scope>NUCLEOTIDE SEQUENCE</scope>
</reference>
<evidence type="ECO:0000313" key="4">
    <source>
        <dbReference type="EnsemblMetazoa" id="HelroP166468"/>
    </source>
</evidence>
<dbReference type="InParanoid" id="T1EY59"/>
<evidence type="ECO:0000313" key="3">
    <source>
        <dbReference type="EMBL" id="ESO11478.1"/>
    </source>
</evidence>
<keyword evidence="2" id="KW-1133">Transmembrane helix</keyword>
<feature type="region of interest" description="Disordered" evidence="1">
    <location>
        <begin position="33"/>
        <end position="62"/>
    </location>
</feature>
<dbReference type="KEGG" id="hro:HELRODRAFT_166468"/>
<dbReference type="GeneID" id="20201509"/>
<dbReference type="RefSeq" id="XP_009009966.1">
    <property type="nucleotide sequence ID" value="XM_009011718.1"/>
</dbReference>
<keyword evidence="5" id="KW-1185">Reference proteome</keyword>
<dbReference type="HOGENOM" id="CLU_1556933_0_0_1"/>
<dbReference type="EMBL" id="AMQM01002404">
    <property type="status" value="NOT_ANNOTATED_CDS"/>
    <property type="molecule type" value="Genomic_DNA"/>
</dbReference>
<reference evidence="3 5" key="2">
    <citation type="journal article" date="2013" name="Nature">
        <title>Insights into bilaterian evolution from three spiralian genomes.</title>
        <authorList>
            <person name="Simakov O."/>
            <person name="Marletaz F."/>
            <person name="Cho S.J."/>
            <person name="Edsinger-Gonzales E."/>
            <person name="Havlak P."/>
            <person name="Hellsten U."/>
            <person name="Kuo D.H."/>
            <person name="Larsson T."/>
            <person name="Lv J."/>
            <person name="Arendt D."/>
            <person name="Savage R."/>
            <person name="Osoegawa K."/>
            <person name="de Jong P."/>
            <person name="Grimwood J."/>
            <person name="Chapman J.A."/>
            <person name="Shapiro H."/>
            <person name="Aerts A."/>
            <person name="Otillar R.P."/>
            <person name="Terry A.Y."/>
            <person name="Boore J.L."/>
            <person name="Grigoriev I.V."/>
            <person name="Lindberg D.R."/>
            <person name="Seaver E.C."/>
            <person name="Weisblat D.A."/>
            <person name="Putnam N.H."/>
            <person name="Rokhsar D.S."/>
        </authorList>
    </citation>
    <scope>NUCLEOTIDE SEQUENCE</scope>
</reference>
<accession>T1EY59</accession>
<dbReference type="CTD" id="20201509"/>
<dbReference type="Proteomes" id="UP000015101">
    <property type="component" value="Unassembled WGS sequence"/>
</dbReference>
<dbReference type="EnsemblMetazoa" id="HelroT166468">
    <property type="protein sequence ID" value="HelroP166468"/>
    <property type="gene ID" value="HelroG166468"/>
</dbReference>
<sequence length="172" mass="19051">MANGDVINFNRYPSAMLDESEMKTLDIAMSCDPDRSSHYSHHNHHHHHHHHHHLQQQQQQQSNHVIPNNLMTTTTTITPSSTAATSESCDSKSRRSQCLATSGVIVTGNGCEGGPGNGSSVGRNAWRSVVGGCRRLKERCQQDDDHTNSFLSICSRVFLVVVNFFFLVCLAP</sequence>
<organism evidence="4 5">
    <name type="scientific">Helobdella robusta</name>
    <name type="common">Californian leech</name>
    <dbReference type="NCBI Taxonomy" id="6412"/>
    <lineage>
        <taxon>Eukaryota</taxon>
        <taxon>Metazoa</taxon>
        <taxon>Spiralia</taxon>
        <taxon>Lophotrochozoa</taxon>
        <taxon>Annelida</taxon>
        <taxon>Clitellata</taxon>
        <taxon>Hirudinea</taxon>
        <taxon>Rhynchobdellida</taxon>
        <taxon>Glossiphoniidae</taxon>
        <taxon>Helobdella</taxon>
    </lineage>
</organism>
<proteinExistence type="predicted"/>